<sequence length="108" mass="10610">MSVAAVSGVTATGLLERWRQHGSGPTPSLCRSLLLVAGWGRGAWCRCMGMGRTSAAATSSDDATASPLKLGGGDADSATAGQIGDGVQEVETEAATAGMGTKLSAAVG</sequence>
<evidence type="ECO:0000313" key="2">
    <source>
        <dbReference type="EMBL" id="KAF0904780.1"/>
    </source>
</evidence>
<reference evidence="2 3" key="1">
    <citation type="submission" date="2019-11" db="EMBL/GenBank/DDBJ databases">
        <title>Whole genome sequence of Oryza granulata.</title>
        <authorList>
            <person name="Li W."/>
        </authorList>
    </citation>
    <scope>NUCLEOTIDE SEQUENCE [LARGE SCALE GENOMIC DNA]</scope>
    <source>
        <strain evidence="3">cv. Menghai</strain>
        <tissue evidence="2">Leaf</tissue>
    </source>
</reference>
<feature type="compositionally biased region" description="Low complexity" evidence="1">
    <location>
        <begin position="54"/>
        <end position="66"/>
    </location>
</feature>
<dbReference type="AlphaFoldDB" id="A0A6G1CXA7"/>
<feature type="region of interest" description="Disordered" evidence="1">
    <location>
        <begin position="54"/>
        <end position="81"/>
    </location>
</feature>
<accession>A0A6G1CXA7</accession>
<comment type="caution">
    <text evidence="2">The sequence shown here is derived from an EMBL/GenBank/DDBJ whole genome shotgun (WGS) entry which is preliminary data.</text>
</comment>
<dbReference type="Proteomes" id="UP000479710">
    <property type="component" value="Unassembled WGS sequence"/>
</dbReference>
<dbReference type="EMBL" id="SPHZ02000008">
    <property type="protein sequence ID" value="KAF0904780.1"/>
    <property type="molecule type" value="Genomic_DNA"/>
</dbReference>
<keyword evidence="3" id="KW-1185">Reference proteome</keyword>
<proteinExistence type="predicted"/>
<gene>
    <name evidence="2" type="ORF">E2562_037140</name>
</gene>
<protein>
    <submittedName>
        <fullName evidence="2">Uncharacterized protein</fullName>
    </submittedName>
</protein>
<organism evidence="2 3">
    <name type="scientific">Oryza meyeriana var. granulata</name>
    <dbReference type="NCBI Taxonomy" id="110450"/>
    <lineage>
        <taxon>Eukaryota</taxon>
        <taxon>Viridiplantae</taxon>
        <taxon>Streptophyta</taxon>
        <taxon>Embryophyta</taxon>
        <taxon>Tracheophyta</taxon>
        <taxon>Spermatophyta</taxon>
        <taxon>Magnoliopsida</taxon>
        <taxon>Liliopsida</taxon>
        <taxon>Poales</taxon>
        <taxon>Poaceae</taxon>
        <taxon>BOP clade</taxon>
        <taxon>Oryzoideae</taxon>
        <taxon>Oryzeae</taxon>
        <taxon>Oryzinae</taxon>
        <taxon>Oryza</taxon>
        <taxon>Oryza meyeriana</taxon>
    </lineage>
</organism>
<evidence type="ECO:0000313" key="3">
    <source>
        <dbReference type="Proteomes" id="UP000479710"/>
    </source>
</evidence>
<name>A0A6G1CXA7_9ORYZ</name>
<evidence type="ECO:0000256" key="1">
    <source>
        <dbReference type="SAM" id="MobiDB-lite"/>
    </source>
</evidence>